<dbReference type="GO" id="GO:0000902">
    <property type="term" value="P:cell morphogenesis"/>
    <property type="evidence" value="ECO:0007669"/>
    <property type="project" value="InterPro"/>
</dbReference>
<dbReference type="Pfam" id="PF03446">
    <property type="entry name" value="NAD_binding_2"/>
    <property type="match status" value="1"/>
</dbReference>
<feature type="domain" description="Cell morphogenesis central region" evidence="12">
    <location>
        <begin position="1019"/>
        <end position="1494"/>
    </location>
</feature>
<feature type="region of interest" description="Disordered" evidence="8">
    <location>
        <begin position="2576"/>
        <end position="2603"/>
    </location>
</feature>
<dbReference type="Pfam" id="PF14225">
    <property type="entry name" value="MOR2-PAG1_C"/>
    <property type="match status" value="1"/>
</dbReference>
<evidence type="ECO:0000259" key="13">
    <source>
        <dbReference type="Pfam" id="PF14833"/>
    </source>
</evidence>
<dbReference type="InterPro" id="IPR025614">
    <property type="entry name" value="Cell_morpho_N"/>
</dbReference>
<name>A0A9W4IY78_9EURO</name>
<keyword evidence="15" id="KW-1185">Reference proteome</keyword>
<dbReference type="InterPro" id="IPR029473">
    <property type="entry name" value="MOR2-PAG1_mid"/>
</dbReference>
<evidence type="ECO:0000256" key="6">
    <source>
        <dbReference type="ARBA" id="ARBA00023027"/>
    </source>
</evidence>
<evidence type="ECO:0000256" key="4">
    <source>
        <dbReference type="ARBA" id="ARBA00022456"/>
    </source>
</evidence>
<evidence type="ECO:0000259" key="10">
    <source>
        <dbReference type="Pfam" id="PF14222"/>
    </source>
</evidence>
<feature type="domain" description="6-phosphogluconate dehydrogenase NADP-binding" evidence="9">
    <location>
        <begin position="2692"/>
        <end position="2873"/>
    </location>
</feature>
<feature type="domain" description="Cell morphogenesis protein N-terminal" evidence="10">
    <location>
        <begin position="404"/>
        <end position="983"/>
    </location>
</feature>
<reference evidence="14" key="1">
    <citation type="submission" date="2021-07" db="EMBL/GenBank/DDBJ databases">
        <authorList>
            <person name="Branca A.L. A."/>
        </authorList>
    </citation>
    <scope>NUCLEOTIDE SEQUENCE</scope>
</reference>
<dbReference type="InterPro" id="IPR006115">
    <property type="entry name" value="6PGDH_NADP-bd"/>
</dbReference>
<dbReference type="InterPro" id="IPR002204">
    <property type="entry name" value="3-OH-isobutyrate_DH-rel_CS"/>
</dbReference>
<dbReference type="GO" id="GO:0008442">
    <property type="term" value="F:3-hydroxyisobutyrate dehydrogenase activity"/>
    <property type="evidence" value="ECO:0007669"/>
    <property type="project" value="UniProtKB-EC"/>
</dbReference>
<keyword evidence="6" id="KW-0520">NAD</keyword>
<dbReference type="SUPFAM" id="SSF48179">
    <property type="entry name" value="6-phosphogluconate dehydrogenase C-terminal domain-like"/>
    <property type="match status" value="1"/>
</dbReference>
<sequence length="3007" mass="334981">MASLIMKVLRPVRPIKNISSSHHLEHPLAQALLPVQHWLASNPAKAGLGQTTLPLIPDDLKSASHHNLASPSDRRGTRTAQSTPMHSRESSAARGRAIDPSTLAPIQPRRGHSGSKSPDVPGSRPGYEGGLERKPSNSYGHHRQTSIVHGVQHSRNTSMAGSTASTSPLSPELIASLGRGAFDEATLPAKFDPLDTHSGYSTPSGTSAASAGHGLPPTLSPIKDADRDIMDTSPAALLHKRMNSGGKTRRERSHSRSQSKHSESKTVGEYALHHLFNSFVGQADSKINQAIMKLGESQAPVEEVCGPGADPTFDQLISALGHIARQKPKPLIDTIMFWRKAKGDAAITARQMTNDQKPSPATENGPLLRRNTEPTQLMDPTATAERSQPSAPYVSRPDDVALVERRATVSVYLVCRVLIEIFNQSSLASITLDMADRLEDIVFGQVKTSDPDQISASPLRMANWRIYGQLLGIMSESNFSNVSGRFLAELDRYQKEEAARGPSRDGDSKAELLILCMRYLRLPMSPEGWLKSCDFMRSLARLFVNAHGQRIKQAYCYVIEKLLLPVAANPSCDLSLPRWKEFVDLVQPRLAQLLTKPRHWASSFSLNVLLLCISNKETFSSQWLPMISSLPARLKDRPTRAPALHAICRLVWTYFFRFSDSPTTTLRKVEEVAKIALPTGRRTYLSAEPVFADPLIQLIQIIGFKHPDVCFRNIIFPLINSDLFLSGKELRIEQMEPEKMVIGIRAFLATMSDLETSDQLCPPIPTGSLPNPFTEASTPLYFHRPQLLKEHTVVNTTEKQDPTSWQPVNTARLSENVKEYYFRFCEVLGKITLLCDNTFGGQAVLDEKFSGTTPKTPISEAFSFGRRDDHVTTLDQKQGFYDLLHVAVQALPRCLSDHIPFNSLINLLCTGTAHVQSNIATSSAQSLKAIARQLHAQQVTIGFARFIFNFDERYSTMSDEGMLGPGHIESTLRLYVELLQIWINEIKQKTKGAAAMDQLERSISGSRALHLDLSSVLAHVEEIESHGLFFLCSQSRRVRAFAITVLRLITEFDSALGKENTRIIRILEADSQQILDVNDENLTVAERSRIQKGKRRSASQNTLIELCSSEVSYDSTLWAKVFPNIIRVSFETCPFAVTLGREIVCARLVQMHKLITHLAESIRFPQYGSMDAYQPRPVGRSNVTSEILVEQWKLYLVMACTTVTNVGAQSQSQLANAQHARKASKGAHQSQDKISSARSLFAFVIPLLSAERDSIRSAIVVALGSIHKNLYRTLLESLQYAVTTCNEEAKMRIGNHFRSPSSPRRNRKTDRLRTEVTNVYKLTSHFLQEPEVYNDDWIVNNLVTYAKDIRIFLSDAEVQNDWEFQRLRFHYCGLMEELFEGINRAKDPSRWMPFESRKSAFSLMEDWCGYSPNQAQISEREENMRKFAMAQPHETGEMRNTAAAMEIEKKNLRAAALSAMASLCAGPISITTESGSVLQFDVSRMLSWLEIIFNSVTDKWHAIGRRALKNLIVHNQEHSYLMERSIEMCYVTEQPKTIESYIEVVSQVLFEYPSYPLRFWRILGAVLVTLGNEKREIRMKSAKLLRKLEERQQKNSRLQDFDISISDKTTAVYKLAQFEISKRLASQHSDLAFTIFSEFSLHFRNLKPDSQRNMVAAILPWVQTMELQVDPNGGPTAKSYMLLANLFEITIRCSTILPNQVQALWQALATGPHGGNVQLVLDFIISICLERKEQNFVEYAKQMVVFLSGTPAGSKVIEFFMLQVVPKNMVQERKDLTPPPSDITSLPYVADLGTVLPVGNKQAGLSLGQVALIFLVDLMVTPVTLALEDVVKLIHIVLILWDHYTVTVQEQAREMLVHLIHELIAAKLADDAPAGARQSVEDFVESIRKSDPAVVWEYEENHGKDEESDDRRVPASMAFVTRDVVRFFSFAYEGVGDLWAKEALNWATSCPVRHLACRSFQIFRCISTSLDSRMLADMLARLSNTIADEETDYQTFSMEILTTLKIIISSLAPSDLLDYPQLFWTTCACLNTIHETEFTESIGMLEKFLSRVDLSDPVVVAKLIEGQPPKWEGGFDGLQDLVFKGMKSSESFDRTLDLLHLLSGLPNNNLIGDGTRQLFTVLANLPHFLQSFEENFSDSKPIARAGLLARVAESERCPRLAASLFGFANQQYKTAGVFLDHIITEIKLYYFPRLDFQCLIFLMGLLTNTTDWFRIRVMRILCVLIPEVDMRRNEVTCHGPDLISPLLRLLQTDLCPQALEVLDHIITVSGNPMERHHLRMSMASSASSRAIRKEYERIQSLYGIPEPTGWSVPMPATQSSMTRHNVHAVFYTCVEAEDMQDEDVMTPGVAFHADEYNSSDSFFPMRADTMKSIDTQTDGNMGDLVQKLDSLDDFFEETDPTTPVLNPVAPPMLRGFTGSYVVDTNAHLYDQQTAPILRKSLARTGSTSSFHNGLAESRPPNFRFDGPAPYSPISAVPQNPAQLLRPTSHTRSVTSPANNLYLHTASGAPHATQALGLSDSAFLSDEEPDEVHSDLEERPANKRLHPLPVPMVRSATDGSHSLESMIRSGMRRLTGGAANREKERQRDHLRAQHRAVVQTANSPRVPKVPEEYLSTPTSHPASPRIGVLCYSLLHSTAHSAAQLDCYAMSLRTALALPRRANALHAPAVDLRRWPSSSARAFSTTRHRDATWGFVGLGQMGYNMAKNLRAKIPAEDTLIVRDINEDAMKRFATEAQEAARSNGASASEGQVELAENAREVAEKSTVMVTSLPESQHVIEVYHSILKHGTLPPLDQERLFIDTSTIDPVTSKDIANAIHTTQTGRFVDAPVSGGVVGARAGTLSFMFGASSQSQELLERVRGVLALMGKKAWHLGEPGAGVSGKLANNYILALNNIATAEAMNLGVRWGLEPKALAEMINSSTGRCWPSEVNNPVPGVVETAPASRGYEGGFGVSLMHKDLRLALAAAKESGTPLALGAQAREVYKDVEEKHRGKDFSVVYKWLQEQSE</sequence>
<dbReference type="GO" id="GO:0051287">
    <property type="term" value="F:NAD binding"/>
    <property type="evidence" value="ECO:0007669"/>
    <property type="project" value="InterPro"/>
</dbReference>
<evidence type="ECO:0000256" key="8">
    <source>
        <dbReference type="SAM" id="MobiDB-lite"/>
    </source>
</evidence>
<dbReference type="GO" id="GO:0005938">
    <property type="term" value="C:cell cortex"/>
    <property type="evidence" value="ECO:0007669"/>
    <property type="project" value="TreeGrafter"/>
</dbReference>
<dbReference type="PROSITE" id="PS00895">
    <property type="entry name" value="3_HYDROXYISOBUT_DH"/>
    <property type="match status" value="1"/>
</dbReference>
<keyword evidence="5" id="KW-0560">Oxidoreductase</keyword>
<comment type="caution">
    <text evidence="14">The sequence shown here is derived from an EMBL/GenBank/DDBJ whole genome shotgun (WGS) entry which is preliminary data.</text>
</comment>
<proteinExistence type="inferred from homology"/>
<dbReference type="SUPFAM" id="SSF48371">
    <property type="entry name" value="ARM repeat"/>
    <property type="match status" value="2"/>
</dbReference>
<dbReference type="Proteomes" id="UP001152649">
    <property type="component" value="Unassembled WGS sequence"/>
</dbReference>
<feature type="compositionally biased region" description="Basic residues" evidence="8">
    <location>
        <begin position="238"/>
        <end position="259"/>
    </location>
</feature>
<evidence type="ECO:0000256" key="5">
    <source>
        <dbReference type="ARBA" id="ARBA00023002"/>
    </source>
</evidence>
<feature type="region of interest" description="Disordered" evidence="8">
    <location>
        <begin position="57"/>
        <end position="145"/>
    </location>
</feature>
<dbReference type="PANTHER" id="PTHR12295">
    <property type="entry name" value="FURRY-RELATED"/>
    <property type="match status" value="1"/>
</dbReference>
<feature type="region of interest" description="Disordered" evidence="8">
    <location>
        <begin position="189"/>
        <end position="266"/>
    </location>
</feature>
<evidence type="ECO:0000259" key="11">
    <source>
        <dbReference type="Pfam" id="PF14225"/>
    </source>
</evidence>
<organism evidence="14 15">
    <name type="scientific">Penicillium salamii</name>
    <dbReference type="NCBI Taxonomy" id="1612424"/>
    <lineage>
        <taxon>Eukaryota</taxon>
        <taxon>Fungi</taxon>
        <taxon>Dikarya</taxon>
        <taxon>Ascomycota</taxon>
        <taxon>Pezizomycotina</taxon>
        <taxon>Eurotiomycetes</taxon>
        <taxon>Eurotiomycetidae</taxon>
        <taxon>Eurotiales</taxon>
        <taxon>Aspergillaceae</taxon>
        <taxon>Penicillium</taxon>
    </lineage>
</organism>
<feature type="compositionally biased region" description="Polar residues" evidence="8">
    <location>
        <begin position="350"/>
        <end position="362"/>
    </location>
</feature>
<dbReference type="GO" id="GO:0030427">
    <property type="term" value="C:site of polarized growth"/>
    <property type="evidence" value="ECO:0007669"/>
    <property type="project" value="TreeGrafter"/>
</dbReference>
<keyword evidence="4" id="KW-0101">Branched-chain amino acid catabolism</keyword>
<accession>A0A9W4IY78</accession>
<dbReference type="GO" id="GO:0050661">
    <property type="term" value="F:NADP binding"/>
    <property type="evidence" value="ECO:0007669"/>
    <property type="project" value="InterPro"/>
</dbReference>
<dbReference type="SUPFAM" id="SSF51735">
    <property type="entry name" value="NAD(P)-binding Rossmann-fold domains"/>
    <property type="match status" value="1"/>
</dbReference>
<comment type="pathway">
    <text evidence="1">Amino-acid degradation; L-valine degradation.</text>
</comment>
<dbReference type="EMBL" id="CAJVPG010000177">
    <property type="protein sequence ID" value="CAG8367701.1"/>
    <property type="molecule type" value="Genomic_DNA"/>
</dbReference>
<dbReference type="InterPro" id="IPR008927">
    <property type="entry name" value="6-PGluconate_DH-like_C_sf"/>
</dbReference>
<gene>
    <name evidence="14" type="ORF">PSALAMII_LOCUS4421</name>
</gene>
<evidence type="ECO:0000256" key="2">
    <source>
        <dbReference type="ARBA" id="ARBA00006013"/>
    </source>
</evidence>
<evidence type="ECO:0000313" key="14">
    <source>
        <dbReference type="EMBL" id="CAG8367701.1"/>
    </source>
</evidence>
<comment type="similarity">
    <text evidence="2">Belongs to the HIBADH-related family. 3-hydroxyisobutyrate dehydrogenase subfamily.</text>
</comment>
<feature type="domain" description="Cell morphogenesis central region" evidence="12">
    <location>
        <begin position="1802"/>
        <end position="1982"/>
    </location>
</feature>
<dbReference type="Gene3D" id="1.10.1040.10">
    <property type="entry name" value="N-(1-d-carboxylethyl)-l-norvaline Dehydrogenase, domain 2"/>
    <property type="match status" value="1"/>
</dbReference>
<dbReference type="FunFam" id="3.40.50.720:FF:000630">
    <property type="entry name" value="3-hydroxyisobutyrate dehydrogenase"/>
    <property type="match status" value="1"/>
</dbReference>
<evidence type="ECO:0000259" key="12">
    <source>
        <dbReference type="Pfam" id="PF14228"/>
    </source>
</evidence>
<evidence type="ECO:0000256" key="1">
    <source>
        <dbReference type="ARBA" id="ARBA00005109"/>
    </source>
</evidence>
<feature type="domain" description="3-hydroxyisobutyrate dehydrogenase-like NAD-binding" evidence="13">
    <location>
        <begin position="2876"/>
        <end position="3001"/>
    </location>
</feature>
<dbReference type="InterPro" id="IPR039867">
    <property type="entry name" value="Furry/Tao3/Mor2"/>
</dbReference>
<comment type="catalytic activity">
    <reaction evidence="7">
        <text>3-hydroxy-2-methylpropanoate + NAD(+) = 2-methyl-3-oxopropanoate + NADH + H(+)</text>
        <dbReference type="Rhea" id="RHEA:17681"/>
        <dbReference type="ChEBI" id="CHEBI:11805"/>
        <dbReference type="ChEBI" id="CHEBI:15378"/>
        <dbReference type="ChEBI" id="CHEBI:57540"/>
        <dbReference type="ChEBI" id="CHEBI:57700"/>
        <dbReference type="ChEBI" id="CHEBI:57945"/>
        <dbReference type="EC" id="1.1.1.31"/>
    </reaction>
</comment>
<feature type="domain" description="Cell morphogenesis central region" evidence="12">
    <location>
        <begin position="1504"/>
        <end position="1736"/>
    </location>
</feature>
<dbReference type="Pfam" id="PF14228">
    <property type="entry name" value="MOR2-PAG1_mid"/>
    <property type="match status" value="3"/>
</dbReference>
<feature type="domain" description="Cell morphogenesis protein C-terminal" evidence="11">
    <location>
        <begin position="2020"/>
        <end position="2270"/>
    </location>
</feature>
<dbReference type="InterPro" id="IPR016024">
    <property type="entry name" value="ARM-type_fold"/>
</dbReference>
<dbReference type="EC" id="1.1.1.31" evidence="3"/>
<feature type="region of interest" description="Disordered" evidence="8">
    <location>
        <begin position="350"/>
        <end position="394"/>
    </location>
</feature>
<feature type="compositionally biased region" description="Basic and acidic residues" evidence="8">
    <location>
        <begin position="2579"/>
        <end position="2590"/>
    </location>
</feature>
<dbReference type="GO" id="GO:0009083">
    <property type="term" value="P:branched-chain amino acid catabolic process"/>
    <property type="evidence" value="ECO:0007669"/>
    <property type="project" value="UniProtKB-KW"/>
</dbReference>
<dbReference type="OrthoDB" id="303614at2759"/>
<dbReference type="InterPro" id="IPR036291">
    <property type="entry name" value="NAD(P)-bd_dom_sf"/>
</dbReference>
<dbReference type="PANTHER" id="PTHR12295:SF30">
    <property type="entry name" value="PROTEIN FURRY"/>
    <property type="match status" value="1"/>
</dbReference>
<evidence type="ECO:0000256" key="7">
    <source>
        <dbReference type="ARBA" id="ARBA00049197"/>
    </source>
</evidence>
<evidence type="ECO:0000313" key="15">
    <source>
        <dbReference type="Proteomes" id="UP001152649"/>
    </source>
</evidence>
<dbReference type="Gene3D" id="3.40.50.720">
    <property type="entry name" value="NAD(P)-binding Rossmann-like Domain"/>
    <property type="match status" value="1"/>
</dbReference>
<dbReference type="Pfam" id="PF14222">
    <property type="entry name" value="MOR2-PAG1_N"/>
    <property type="match status" value="1"/>
</dbReference>
<dbReference type="InterPro" id="IPR029154">
    <property type="entry name" value="HIBADH-like_NADP-bd"/>
</dbReference>
<evidence type="ECO:0000259" key="9">
    <source>
        <dbReference type="Pfam" id="PF03446"/>
    </source>
</evidence>
<protein>
    <recommendedName>
        <fullName evidence="3">3-hydroxyisobutyrate dehydrogenase</fullName>
        <ecNumber evidence="3">1.1.1.31</ecNumber>
    </recommendedName>
</protein>
<dbReference type="FunFam" id="1.10.1040.10:FF:000006">
    <property type="entry name" value="3-hydroxyisobutyrate dehydrogenase"/>
    <property type="match status" value="1"/>
</dbReference>
<dbReference type="Pfam" id="PF14833">
    <property type="entry name" value="NAD_binding_11"/>
    <property type="match status" value="1"/>
</dbReference>
<evidence type="ECO:0000256" key="3">
    <source>
        <dbReference type="ARBA" id="ARBA00012991"/>
    </source>
</evidence>
<dbReference type="InterPro" id="IPR025481">
    <property type="entry name" value="Cell_Morphogen_C"/>
</dbReference>
<feature type="compositionally biased region" description="Low complexity" evidence="8">
    <location>
        <begin position="198"/>
        <end position="212"/>
    </location>
</feature>
<dbReference type="InterPro" id="IPR013328">
    <property type="entry name" value="6PGD_dom2"/>
</dbReference>